<evidence type="ECO:0008006" key="4">
    <source>
        <dbReference type="Google" id="ProtNLM"/>
    </source>
</evidence>
<organism evidence="2 3">
    <name type="scientific">Variibacter gotjawalensis</name>
    <dbReference type="NCBI Taxonomy" id="1333996"/>
    <lineage>
        <taxon>Bacteria</taxon>
        <taxon>Pseudomonadati</taxon>
        <taxon>Pseudomonadota</taxon>
        <taxon>Alphaproteobacteria</taxon>
        <taxon>Hyphomicrobiales</taxon>
        <taxon>Nitrobacteraceae</taxon>
        <taxon>Variibacter</taxon>
    </lineage>
</organism>
<dbReference type="InterPro" id="IPR018710">
    <property type="entry name" value="DUF2232"/>
</dbReference>
<feature type="transmembrane region" description="Helical" evidence="1">
    <location>
        <begin position="216"/>
        <end position="234"/>
    </location>
</feature>
<protein>
    <recommendedName>
        <fullName evidence="4">DUF2232 domain-containing protein</fullName>
    </recommendedName>
</protein>
<name>A0A0S3PXC6_9BRAD</name>
<feature type="transmembrane region" description="Helical" evidence="1">
    <location>
        <begin position="111"/>
        <end position="131"/>
    </location>
</feature>
<keyword evidence="1" id="KW-1133">Transmembrane helix</keyword>
<evidence type="ECO:0000313" key="2">
    <source>
        <dbReference type="EMBL" id="BAT60547.1"/>
    </source>
</evidence>
<feature type="transmembrane region" description="Helical" evidence="1">
    <location>
        <begin position="240"/>
        <end position="261"/>
    </location>
</feature>
<proteinExistence type="predicted"/>
<feature type="transmembrane region" description="Helical" evidence="1">
    <location>
        <begin position="69"/>
        <end position="91"/>
    </location>
</feature>
<evidence type="ECO:0000256" key="1">
    <source>
        <dbReference type="SAM" id="Phobius"/>
    </source>
</evidence>
<dbReference type="RefSeq" id="WP_096356842.1">
    <property type="nucleotide sequence ID" value="NZ_AP014946.1"/>
</dbReference>
<feature type="transmembrane region" description="Helical" evidence="1">
    <location>
        <begin position="273"/>
        <end position="298"/>
    </location>
</feature>
<dbReference type="KEGG" id="vgo:GJW-30_1_03093"/>
<dbReference type="AlphaFoldDB" id="A0A0S3PXC6"/>
<sequence length="316" mass="32974">MLYVGLIGLAAGLTSALLFGTFASGSLLSVPLFYLSPLPILLAALGWSHLAGLIAAVVAALVLGAVFSFSFFVAYLVGIGLPAWWLGYLALLGRPAANAPDGIEWYPSGKLLIWVSITAAIVVTLLVLSVATDADELRNRLRRAFEPLINNPAIRGRDGQSTFGQGLLQAPELILPPAAAIITTMVGSLLLYLGGRITRASGRLRRTWPDLSAMEFPPMAPIGFALIVSGAFLLSGMPQVIAVVLSAAVLTACALLGLAVLHALTRNVGGRGILLGSVYGASLVFGWPLLLAAMLGLADMALNFRGRLKAPPSQPN</sequence>
<keyword evidence="3" id="KW-1185">Reference proteome</keyword>
<dbReference type="Pfam" id="PF09991">
    <property type="entry name" value="DUF2232"/>
    <property type="match status" value="1"/>
</dbReference>
<keyword evidence="1" id="KW-0812">Transmembrane</keyword>
<evidence type="ECO:0000313" key="3">
    <source>
        <dbReference type="Proteomes" id="UP000236884"/>
    </source>
</evidence>
<reference evidence="2 3" key="1">
    <citation type="submission" date="2015-08" db="EMBL/GenBank/DDBJ databases">
        <title>Investigation of the bacterial diversity of lava forest soil.</title>
        <authorList>
            <person name="Lee J.S."/>
        </authorList>
    </citation>
    <scope>NUCLEOTIDE SEQUENCE [LARGE SCALE GENOMIC DNA]</scope>
    <source>
        <strain evidence="2 3">GJW-30</strain>
    </source>
</reference>
<accession>A0A0S3PXC6</accession>
<feature type="transmembrane region" description="Helical" evidence="1">
    <location>
        <begin position="173"/>
        <end position="195"/>
    </location>
</feature>
<dbReference type="Proteomes" id="UP000236884">
    <property type="component" value="Chromosome"/>
</dbReference>
<feature type="transmembrane region" description="Helical" evidence="1">
    <location>
        <begin position="40"/>
        <end position="63"/>
    </location>
</feature>
<feature type="transmembrane region" description="Helical" evidence="1">
    <location>
        <begin position="6"/>
        <end position="28"/>
    </location>
</feature>
<keyword evidence="1" id="KW-0472">Membrane</keyword>
<dbReference type="OrthoDB" id="7335270at2"/>
<gene>
    <name evidence="2" type="ORF">GJW-30_1_03093</name>
</gene>
<dbReference type="EMBL" id="AP014946">
    <property type="protein sequence ID" value="BAT60547.1"/>
    <property type="molecule type" value="Genomic_DNA"/>
</dbReference>